<organism evidence="10 11">
    <name type="scientific">Collichthys lucidus</name>
    <name type="common">Big head croaker</name>
    <name type="synonym">Sciaena lucida</name>
    <dbReference type="NCBI Taxonomy" id="240159"/>
    <lineage>
        <taxon>Eukaryota</taxon>
        <taxon>Metazoa</taxon>
        <taxon>Chordata</taxon>
        <taxon>Craniata</taxon>
        <taxon>Vertebrata</taxon>
        <taxon>Euteleostomi</taxon>
        <taxon>Actinopterygii</taxon>
        <taxon>Neopterygii</taxon>
        <taxon>Teleostei</taxon>
        <taxon>Neoteleostei</taxon>
        <taxon>Acanthomorphata</taxon>
        <taxon>Eupercaria</taxon>
        <taxon>Sciaenidae</taxon>
        <taxon>Collichthys</taxon>
    </lineage>
</organism>
<dbReference type="PANTHER" id="PTHR13231:SF3">
    <property type="entry name" value="SMALL RIBOSOMAL SUBUNIT PROTEIN MS31"/>
    <property type="match status" value="1"/>
</dbReference>
<name>A0A4U5V7E9_COLLU</name>
<evidence type="ECO:0000256" key="8">
    <source>
        <dbReference type="ARBA" id="ARBA00035363"/>
    </source>
</evidence>
<feature type="region of interest" description="Disordered" evidence="9">
    <location>
        <begin position="83"/>
        <end position="118"/>
    </location>
</feature>
<gene>
    <name evidence="10" type="ORF">D9C73_017987</name>
</gene>
<comment type="similarity">
    <text evidence="2">Belongs to the mitochondrion-specific ribosomal protein mS31 family.</text>
</comment>
<dbReference type="PANTHER" id="PTHR13231">
    <property type="entry name" value="MITOCHONDRIAL RIBOSOMAL PROTEIN S31"/>
    <property type="match status" value="1"/>
</dbReference>
<evidence type="ECO:0000256" key="1">
    <source>
        <dbReference type="ARBA" id="ARBA00004173"/>
    </source>
</evidence>
<evidence type="ECO:0000313" key="11">
    <source>
        <dbReference type="Proteomes" id="UP000298787"/>
    </source>
</evidence>
<keyword evidence="3" id="KW-0809">Transit peptide</keyword>
<evidence type="ECO:0000313" key="10">
    <source>
        <dbReference type="EMBL" id="TKS83874.1"/>
    </source>
</evidence>
<keyword evidence="11" id="KW-1185">Reference proteome</keyword>
<protein>
    <recommendedName>
        <fullName evidence="7">Small ribosomal subunit protein mS31</fullName>
    </recommendedName>
    <alternativeName>
        <fullName evidence="8">28S ribosomal protein S31, mitochondrial</fullName>
    </alternativeName>
</protein>
<evidence type="ECO:0000256" key="9">
    <source>
        <dbReference type="SAM" id="MobiDB-lite"/>
    </source>
</evidence>
<dbReference type="AlphaFoldDB" id="A0A4U5V7E9"/>
<evidence type="ECO:0000256" key="2">
    <source>
        <dbReference type="ARBA" id="ARBA00011057"/>
    </source>
</evidence>
<evidence type="ECO:0000256" key="7">
    <source>
        <dbReference type="ARBA" id="ARBA00035133"/>
    </source>
</evidence>
<evidence type="ECO:0000256" key="5">
    <source>
        <dbReference type="ARBA" id="ARBA00023128"/>
    </source>
</evidence>
<dbReference type="GO" id="GO:0005763">
    <property type="term" value="C:mitochondrial small ribosomal subunit"/>
    <property type="evidence" value="ECO:0007669"/>
    <property type="project" value="InterPro"/>
</dbReference>
<sequence>MTAVRFLCDGSAHQSVNKRPGVLQAQTLAAHGGAVRTFSGSSSVRLCEKKSDAASSDPTEAAAVLTQKAAGDGQDGVIKVAERSQEPAVLKTEEDGGPTQPDVEQVTAKHGGGRKSGKESLIDLLGAMKVEVTNKRKLKNKVLQSYESTSRTADLESTITMFQQVTEQASSQSETLDPELVAAASAAASTMPDRSQAESELLRQLRQHEAVSEAQRKGDTNDLGGIIADMKVGRNPNRQKTWPANQIWFDEDGRGYTDDRENAAETDAGGKRRNLFTGKRLNIFSPTTEGGVESAAARPTLWDVEFAHQLTQATNHTPRNGLEEMIQWTKEGKMWQYPVNNEAGLEEEADVPFHEHIFLDKHLEDGFPRQGPVRHFMELVVAGLSRNPYLTVQQKKEHISWFRDYFHQKEEVLKEAEVYLK</sequence>
<keyword evidence="6" id="KW-0687">Ribonucleoprotein</keyword>
<dbReference type="GO" id="GO:0003735">
    <property type="term" value="F:structural constituent of ribosome"/>
    <property type="evidence" value="ECO:0007669"/>
    <property type="project" value="InterPro"/>
</dbReference>
<evidence type="ECO:0000256" key="4">
    <source>
        <dbReference type="ARBA" id="ARBA00022980"/>
    </source>
</evidence>
<comment type="subcellular location">
    <subcellularLocation>
        <location evidence="1">Mitochondrion</location>
    </subcellularLocation>
</comment>
<dbReference type="Proteomes" id="UP000298787">
    <property type="component" value="Chromosome 15"/>
</dbReference>
<accession>A0A4U5V7E9</accession>
<dbReference type="EMBL" id="CM014092">
    <property type="protein sequence ID" value="TKS83874.1"/>
    <property type="molecule type" value="Genomic_DNA"/>
</dbReference>
<dbReference type="STRING" id="240159.A0A4U5V7E9"/>
<dbReference type="Pfam" id="PF15433">
    <property type="entry name" value="MRP-S31"/>
    <property type="match status" value="1"/>
</dbReference>
<evidence type="ECO:0000256" key="6">
    <source>
        <dbReference type="ARBA" id="ARBA00023274"/>
    </source>
</evidence>
<keyword evidence="5" id="KW-0496">Mitochondrion</keyword>
<reference evidence="10 11" key="1">
    <citation type="submission" date="2019-01" db="EMBL/GenBank/DDBJ databases">
        <title>Genome Assembly of Collichthys lucidus.</title>
        <authorList>
            <person name="Cai M."/>
            <person name="Xiao S."/>
        </authorList>
    </citation>
    <scope>NUCLEOTIDE SEQUENCE [LARGE SCALE GENOMIC DNA]</scope>
    <source>
        <strain evidence="10">JT15FE1705JMU</strain>
        <tissue evidence="10">Muscle</tissue>
    </source>
</reference>
<proteinExistence type="inferred from homology"/>
<dbReference type="InterPro" id="IPR026299">
    <property type="entry name" value="MRP-S31"/>
</dbReference>
<evidence type="ECO:0000256" key="3">
    <source>
        <dbReference type="ARBA" id="ARBA00022946"/>
    </source>
</evidence>
<keyword evidence="4 10" id="KW-0689">Ribosomal protein</keyword>